<dbReference type="Gene3D" id="3.30.1380.10">
    <property type="match status" value="1"/>
</dbReference>
<feature type="domain" description="Peptidase M15A C-terminal" evidence="2">
    <location>
        <begin position="107"/>
        <end position="216"/>
    </location>
</feature>
<reference evidence="3" key="2">
    <citation type="submission" date="2020-09" db="EMBL/GenBank/DDBJ databases">
        <authorList>
            <person name="Sun Q."/>
            <person name="Kim S."/>
        </authorList>
    </citation>
    <scope>NUCLEOTIDE SEQUENCE</scope>
    <source>
        <strain evidence="3">KCTC 12988</strain>
    </source>
</reference>
<protein>
    <recommendedName>
        <fullName evidence="2">Peptidase M15A C-terminal domain-containing protein</fullName>
    </recommendedName>
</protein>
<accession>A0A918THL3</accession>
<dbReference type="EMBL" id="BMXI01000003">
    <property type="protein sequence ID" value="GHC47195.1"/>
    <property type="molecule type" value="Genomic_DNA"/>
</dbReference>
<name>A0A918THL3_9BACT</name>
<evidence type="ECO:0000313" key="3">
    <source>
        <dbReference type="EMBL" id="GHC47195.1"/>
    </source>
</evidence>
<sequence>MSKPPSLTRRRWLWNLGRWCGAGLVSAKALENFEREDFDNRLAQLEKGWSSLQENLAEQAEEFSPQPSPPPPPRPTLRELHPELYEGDYAHFLAQHSFRYIQAHEVITPHLRTRGGVTNGLPPSSLWHNLPATLKVADEIRHRLGTPLSYITSAYRTPAYNSMCGGASRSHHTRNNALDLVYEAGPEAAHKVAMQLRKEGFFRGGVGLYSGFIHIDTRGYNASWKA</sequence>
<keyword evidence="4" id="KW-1185">Reference proteome</keyword>
<feature type="region of interest" description="Disordered" evidence="1">
    <location>
        <begin position="57"/>
        <end position="77"/>
    </location>
</feature>
<dbReference type="SUPFAM" id="SSF55166">
    <property type="entry name" value="Hedgehog/DD-peptidase"/>
    <property type="match status" value="1"/>
</dbReference>
<gene>
    <name evidence="3" type="ORF">GCM10007100_11210</name>
</gene>
<dbReference type="Proteomes" id="UP000644507">
    <property type="component" value="Unassembled WGS sequence"/>
</dbReference>
<evidence type="ECO:0000256" key="1">
    <source>
        <dbReference type="SAM" id="MobiDB-lite"/>
    </source>
</evidence>
<dbReference type="RefSeq" id="WP_189568128.1">
    <property type="nucleotide sequence ID" value="NZ_BMXI01000003.1"/>
</dbReference>
<evidence type="ECO:0000313" key="4">
    <source>
        <dbReference type="Proteomes" id="UP000644507"/>
    </source>
</evidence>
<comment type="caution">
    <text evidence="3">The sequence shown here is derived from an EMBL/GenBank/DDBJ whole genome shotgun (WGS) entry which is preliminary data.</text>
</comment>
<dbReference type="Pfam" id="PF08291">
    <property type="entry name" value="Peptidase_M15_3"/>
    <property type="match status" value="1"/>
</dbReference>
<proteinExistence type="predicted"/>
<dbReference type="AlphaFoldDB" id="A0A918THL3"/>
<evidence type="ECO:0000259" key="2">
    <source>
        <dbReference type="Pfam" id="PF08291"/>
    </source>
</evidence>
<dbReference type="InterPro" id="IPR009045">
    <property type="entry name" value="Zn_M74/Hedgehog-like"/>
</dbReference>
<dbReference type="InterPro" id="IPR013230">
    <property type="entry name" value="Peptidase_M15A_C"/>
</dbReference>
<feature type="compositionally biased region" description="Pro residues" evidence="1">
    <location>
        <begin position="66"/>
        <end position="75"/>
    </location>
</feature>
<organism evidence="3 4">
    <name type="scientific">Roseibacillus persicicus</name>
    <dbReference type="NCBI Taxonomy" id="454148"/>
    <lineage>
        <taxon>Bacteria</taxon>
        <taxon>Pseudomonadati</taxon>
        <taxon>Verrucomicrobiota</taxon>
        <taxon>Verrucomicrobiia</taxon>
        <taxon>Verrucomicrobiales</taxon>
        <taxon>Verrucomicrobiaceae</taxon>
        <taxon>Roseibacillus</taxon>
    </lineage>
</organism>
<reference evidence="3" key="1">
    <citation type="journal article" date="2014" name="Int. J. Syst. Evol. Microbiol.">
        <title>Complete genome sequence of Corynebacterium casei LMG S-19264T (=DSM 44701T), isolated from a smear-ripened cheese.</title>
        <authorList>
            <consortium name="US DOE Joint Genome Institute (JGI-PGF)"/>
            <person name="Walter F."/>
            <person name="Albersmeier A."/>
            <person name="Kalinowski J."/>
            <person name="Ruckert C."/>
        </authorList>
    </citation>
    <scope>NUCLEOTIDE SEQUENCE</scope>
    <source>
        <strain evidence="3">KCTC 12988</strain>
    </source>
</reference>